<name>A0A0B4G723_METGA</name>
<organism evidence="3 4">
    <name type="scientific">Metarhizium guizhouense (strain ARSEF 977)</name>
    <dbReference type="NCBI Taxonomy" id="1276136"/>
    <lineage>
        <taxon>Eukaryota</taxon>
        <taxon>Fungi</taxon>
        <taxon>Dikarya</taxon>
        <taxon>Ascomycota</taxon>
        <taxon>Pezizomycotina</taxon>
        <taxon>Sordariomycetes</taxon>
        <taxon>Hypocreomycetidae</taxon>
        <taxon>Hypocreales</taxon>
        <taxon>Clavicipitaceae</taxon>
        <taxon>Metarhizium</taxon>
    </lineage>
</organism>
<dbReference type="AlphaFoldDB" id="A0A0B4G723"/>
<gene>
    <name evidence="3" type="ORF">MGU_10214</name>
</gene>
<dbReference type="InterPro" id="IPR003615">
    <property type="entry name" value="HNH_nuc"/>
</dbReference>
<dbReference type="HOGENOM" id="CLU_443492_0_0_1"/>
<dbReference type="EMBL" id="AZNH01000086">
    <property type="protein sequence ID" value="KID82465.1"/>
    <property type="molecule type" value="Genomic_DNA"/>
</dbReference>
<evidence type="ECO:0000259" key="2">
    <source>
        <dbReference type="Pfam" id="PF13391"/>
    </source>
</evidence>
<keyword evidence="4" id="KW-1185">Reference proteome</keyword>
<accession>A0A0B4G723</accession>
<dbReference type="Proteomes" id="UP000031192">
    <property type="component" value="Unassembled WGS sequence"/>
</dbReference>
<protein>
    <recommendedName>
        <fullName evidence="2">HNH nuclease domain-containing protein</fullName>
    </recommendedName>
</protein>
<proteinExistence type="predicted"/>
<reference evidence="3 4" key="1">
    <citation type="journal article" date="2014" name="Proc. Natl. Acad. Sci. U.S.A.">
        <title>Trajectory and genomic determinants of fungal-pathogen speciation and host adaptation.</title>
        <authorList>
            <person name="Hu X."/>
            <person name="Xiao G."/>
            <person name="Zheng P."/>
            <person name="Shang Y."/>
            <person name="Su Y."/>
            <person name="Zhang X."/>
            <person name="Liu X."/>
            <person name="Zhan S."/>
            <person name="St Leger R.J."/>
            <person name="Wang C."/>
        </authorList>
    </citation>
    <scope>NUCLEOTIDE SEQUENCE [LARGE SCALE GENOMIC DNA]</scope>
    <source>
        <strain evidence="3 4">ARSEF 977</strain>
    </source>
</reference>
<sequence>MASAHHRHQASLEGIINFSSSPPLEDDDRTLAIEKFYHIVEHYENNPSTSSNGQYSRPKLLRLTYEYATSEKSKDNILEAFFHAVGLSMNQLNDVDFSNEETEKRLLGKLIGFADYLIDNFFLPLKASTKRTPQPSPAYHSATQSTRAGGQTFVGTTGRLKTLRGDCLQRDRHRCIISRTFDLDQAIERSKKPGDNFRDDDGQALAGESFDSLEVAHILPHSLVKTNSDLELDDSREAALKILNMFDNGIAHLIQGPEIDRPRNALTLTHNLHLLFGDFQIYFEPTGVEPNTYRINTFLSPLVLNNLLPVTRTLFLTEARVIEPPSPRLLAVHRAIAHILHLSAAGLYIDKILQDMEEQTPRLRKCSFELDSIHFVERVGGGLDGYNWKIQVPKGGPTYVLKLFWDTKPWYPHYFAAQRECQNAALFQHIVAAVMDAAGPGNEKGPILLNPEPKSKRDALANLLAFSNEARQQNIGKQSHNLLSIDKNEKIPRVRQCYGWLKVTGKELRDHWVRSSCREFEPPPILVDKVVRSIDNTELYTAVVYEFIGETDNDHNVVHSVLDFFWRAGFSHAQSPKEENWKEGVLVDWSDIASPVSYGWELTRYGKRDAKSVLRK</sequence>
<feature type="compositionally biased region" description="Polar residues" evidence="1">
    <location>
        <begin position="141"/>
        <end position="151"/>
    </location>
</feature>
<evidence type="ECO:0000256" key="1">
    <source>
        <dbReference type="SAM" id="MobiDB-lite"/>
    </source>
</evidence>
<evidence type="ECO:0000313" key="3">
    <source>
        <dbReference type="EMBL" id="KID82465.1"/>
    </source>
</evidence>
<evidence type="ECO:0000313" key="4">
    <source>
        <dbReference type="Proteomes" id="UP000031192"/>
    </source>
</evidence>
<feature type="region of interest" description="Disordered" evidence="1">
    <location>
        <begin position="132"/>
        <end position="151"/>
    </location>
</feature>
<dbReference type="Pfam" id="PF13391">
    <property type="entry name" value="HNH_2"/>
    <property type="match status" value="1"/>
</dbReference>
<feature type="domain" description="HNH nuclease" evidence="2">
    <location>
        <begin position="211"/>
        <end position="284"/>
    </location>
</feature>
<dbReference type="OrthoDB" id="2104739at2759"/>
<comment type="caution">
    <text evidence="3">The sequence shown here is derived from an EMBL/GenBank/DDBJ whole genome shotgun (WGS) entry which is preliminary data.</text>
</comment>